<dbReference type="Pfam" id="PF12633">
    <property type="entry name" value="Adenyl_cycl_N"/>
    <property type="match status" value="1"/>
</dbReference>
<accession>A0ABY3C9C1</accession>
<comment type="caution">
    <text evidence="2">The sequence shown here is derived from an EMBL/GenBank/DDBJ whole genome shotgun (WGS) entry which is preliminary data.</text>
</comment>
<dbReference type="RefSeq" id="WP_127027519.1">
    <property type="nucleotide sequence ID" value="NZ_RYFG02000103.1"/>
</dbReference>
<gene>
    <name evidence="2" type="ORF">EKO24_013300</name>
</gene>
<dbReference type="InterPro" id="IPR000274">
    <property type="entry name" value="Adenylate_cyclase_1"/>
</dbReference>
<sequence>MNRLYADAPIHLGSPGEEISMQDLQSIKHRFKRLNQLRKQRVQDFLQPRQRIFLELLPLIFHCNFSTLPGFVSPTTPAGIPEYNPDAHIQNTAKQYAPNFNYTRLASHIYPIEGLFLMGSVGSIAFSKTSDMDIWLCHQSGLSPHALEELQQKATALEVWGESLGLEVHFFLIDSKEFRLGHKTPLSAESSGQTQHYMLLEEFYRTAIYIAGKSPAWWVVPPHEESNYTRYIKHLVTNRFIPEHELIDLGGFEDVPAEEFTGATLWHLYKALYSPHKSLLKLLLMECYASEFPQTQWLCQDIKKSIYQGDFMKVDLDPYLLIYTKVEKYLQNLNNQERLALARQSFYLKVMGSSDTTLDSATRTFRENYIQEIAKKWDWPASTIDELKQIQSWNIQKATAEHAVIVQQLTQCYRMIMGFARNHLTANQENNNDLKLIGRKLHSFLEKRPGKIEIITTHADVHSKESSLSIVETSPGAKIDGWGLYLKYVQMTTATNFEPVHKCRTLIETLCWLVINGLYHKHLLINFSSHSLNMPDSELRSTLRLVNLFLTHNFNLDAPLETYQSPKIPLYTMVFINMGISDNERLCVMSERRSDPLSYGATRQCFVHTVSRISLSNWSDITTHHEYGLDGLFKCLTDIINNNQKPLSLKNVKFVCHSPTRARDITFRVEIIFSIFVKLFSAPQENHSPRYILPGGTAYYVFQSVNKTLGYKMLATDEQLLDELSRPQQQFSTIHFDQSVLEGTPIHLVYSINKPQVVQFFYHDNKTDVSVYIVDEKGALHVQQHHKTSAAHVLKQYATFLESIISRTLLENFAEVEYYEIEKNADHSFSCHPVELNAASLNHELSLRITGEDSNEGIIYSIYCNENEFSSLEHGNKVFYAAYQHIIQFRNGKSNYPIHITDIDLPLTAFRISDPSQLQTIHYLKYKQRIEERFNV</sequence>
<reference evidence="2 3" key="1">
    <citation type="journal article" date="2019" name="Antonie Van Leeuwenhoek">
        <title>Description of 'Ca. Methylobacter oryzae' KRF1, a novel species from the environmentally important Methylobacter clade 2.</title>
        <authorList>
            <person name="Khatri K."/>
            <person name="Mohite J.A."/>
            <person name="Pandit P.S."/>
            <person name="Bahulikar R."/>
            <person name="Rahalkar M.C."/>
        </authorList>
    </citation>
    <scope>NUCLEOTIDE SEQUENCE [LARGE SCALE GENOMIC DNA]</scope>
    <source>
        <strain evidence="2 3">KRF1</strain>
    </source>
</reference>
<protein>
    <submittedName>
        <fullName evidence="2">Class I adenylate cyclase</fullName>
    </submittedName>
</protein>
<dbReference type="EMBL" id="RYFG02000103">
    <property type="protein sequence ID" value="TRW93084.1"/>
    <property type="molecule type" value="Genomic_DNA"/>
</dbReference>
<dbReference type="PIRSF" id="PIRSF001444">
    <property type="entry name" value="Adenylate_cycl"/>
    <property type="match status" value="1"/>
</dbReference>
<dbReference type="PANTHER" id="PTHR38760">
    <property type="entry name" value="ADENYLATE CYCLASE"/>
    <property type="match status" value="1"/>
</dbReference>
<dbReference type="Pfam" id="PF01295">
    <property type="entry name" value="Adenylate_cycl"/>
    <property type="match status" value="1"/>
</dbReference>
<evidence type="ECO:0000313" key="3">
    <source>
        <dbReference type="Proteomes" id="UP000733744"/>
    </source>
</evidence>
<dbReference type="PANTHER" id="PTHR38760:SF1">
    <property type="entry name" value="ADENYLATE CYCLASE"/>
    <property type="match status" value="1"/>
</dbReference>
<proteinExistence type="predicted"/>
<evidence type="ECO:0000313" key="2">
    <source>
        <dbReference type="EMBL" id="TRW93084.1"/>
    </source>
</evidence>
<keyword evidence="3" id="KW-1185">Reference proteome</keyword>
<evidence type="ECO:0000259" key="1">
    <source>
        <dbReference type="Pfam" id="PF12633"/>
    </source>
</evidence>
<name>A0ABY3C9C1_9GAMM</name>
<feature type="domain" description="Adenylate cyclase class-I N-terminal" evidence="1">
    <location>
        <begin position="24"/>
        <end position="218"/>
    </location>
</feature>
<dbReference type="InterPro" id="IPR024685">
    <property type="entry name" value="Adenylate_cyclase_1_N"/>
</dbReference>
<dbReference type="Proteomes" id="UP000733744">
    <property type="component" value="Unassembled WGS sequence"/>
</dbReference>
<organism evidence="2 3">
    <name type="scientific">Candidatus Methylobacter oryzae</name>
    <dbReference type="NCBI Taxonomy" id="2497749"/>
    <lineage>
        <taxon>Bacteria</taxon>
        <taxon>Pseudomonadati</taxon>
        <taxon>Pseudomonadota</taxon>
        <taxon>Gammaproteobacteria</taxon>
        <taxon>Methylococcales</taxon>
        <taxon>Methylococcaceae</taxon>
        <taxon>Methylobacter</taxon>
    </lineage>
</organism>